<dbReference type="Gene3D" id="3.40.50.1820">
    <property type="entry name" value="alpha/beta hydrolase"/>
    <property type="match status" value="1"/>
</dbReference>
<organism evidence="7 8">
    <name type="scientific">Nocardiopsis ansamitocini</name>
    <dbReference type="NCBI Taxonomy" id="1670832"/>
    <lineage>
        <taxon>Bacteria</taxon>
        <taxon>Bacillati</taxon>
        <taxon>Actinomycetota</taxon>
        <taxon>Actinomycetes</taxon>
        <taxon>Streptosporangiales</taxon>
        <taxon>Nocardiopsidaceae</taxon>
        <taxon>Nocardiopsis</taxon>
    </lineage>
</organism>
<feature type="region of interest" description="Disordered" evidence="4">
    <location>
        <begin position="344"/>
        <end position="372"/>
    </location>
</feature>
<evidence type="ECO:0000256" key="4">
    <source>
        <dbReference type="SAM" id="MobiDB-lite"/>
    </source>
</evidence>
<keyword evidence="8" id="KW-1185">Reference proteome</keyword>
<dbReference type="RefSeq" id="WP_285759627.1">
    <property type="nucleotide sequence ID" value="NZ_BSQG01000004.1"/>
</dbReference>
<dbReference type="InterPro" id="IPR000073">
    <property type="entry name" value="AB_hydrolase_1"/>
</dbReference>
<feature type="domain" description="AB hydrolase-1" evidence="6">
    <location>
        <begin position="94"/>
        <end position="486"/>
    </location>
</feature>
<evidence type="ECO:0000256" key="5">
    <source>
        <dbReference type="SAM" id="SignalP"/>
    </source>
</evidence>
<evidence type="ECO:0000256" key="2">
    <source>
        <dbReference type="ARBA" id="ARBA00022729"/>
    </source>
</evidence>
<comment type="similarity">
    <text evidence="1">Belongs to the peptidase S33 family.</text>
</comment>
<feature type="chain" id="PRO_5040840578" evidence="5">
    <location>
        <begin position="31"/>
        <end position="513"/>
    </location>
</feature>
<dbReference type="SUPFAM" id="SSF53474">
    <property type="entry name" value="alpha/beta-Hydrolases"/>
    <property type="match status" value="1"/>
</dbReference>
<sequence length="513" mass="55194">MGRRHGPSRYLAPAIAIGLAGSLVAAPATAQDQNGEPTPPVEWGTCPEDVAAEAPQLECGLLPVPLDYTDPKGTEIQIMVSRLASPDPDKRRGVLLFNPGGPGGSGLTMPTDLVSRGLPTDVSDSYDLIGMDTRGVGYSSPVSCGFTTDYRGNIPPYAVDETAVAEQAETAEAAADQCAHNDTDDRLRHLTTANMARDLDRIRAALGEQQISFYGASYGTALGAAYASLFPDRSDRIVLDSNIGDTHLDHEGMRRYGLGAEQTFPDFAQWAAQRHDDYGLGTTPEEVRATYFALAERLDENPADTEEGPIDGSTFRLATFATLYHESLYPQAAQGWQSILASDEAPVQEQPHDTQPPGAPAPATEPKTQPSPFDNAWSVFLAVTCNDVEWPEDLDTYQRSVAQDRERYPLYGAASANIMPCAYWSHEPAEPPVEIVDDGPSNILIVQNQRDPVTPHLGGEMLNDKFAQRSRLVSVDGSGHGVYVNGDNTCGQDVTTAFLVEGDLPSQDTLCPA</sequence>
<reference evidence="7" key="1">
    <citation type="submission" date="2023-02" db="EMBL/GenBank/DDBJ databases">
        <title>Nocardiopsis ansamitocini NBRC 112285.</title>
        <authorList>
            <person name="Ichikawa N."/>
            <person name="Sato H."/>
            <person name="Tonouchi N."/>
        </authorList>
    </citation>
    <scope>NUCLEOTIDE SEQUENCE</scope>
    <source>
        <strain evidence="7">NBRC 112285</strain>
    </source>
</reference>
<keyword evidence="3 7" id="KW-0378">Hydrolase</keyword>
<dbReference type="EMBL" id="BSQG01000004">
    <property type="protein sequence ID" value="GLU48187.1"/>
    <property type="molecule type" value="Genomic_DNA"/>
</dbReference>
<evidence type="ECO:0000256" key="3">
    <source>
        <dbReference type="ARBA" id="ARBA00022801"/>
    </source>
</evidence>
<evidence type="ECO:0000256" key="1">
    <source>
        <dbReference type="ARBA" id="ARBA00010088"/>
    </source>
</evidence>
<dbReference type="AlphaFoldDB" id="A0A9W6P703"/>
<accession>A0A9W6P703</accession>
<keyword evidence="2 5" id="KW-0732">Signal</keyword>
<evidence type="ECO:0000313" key="7">
    <source>
        <dbReference type="EMBL" id="GLU48187.1"/>
    </source>
</evidence>
<dbReference type="PANTHER" id="PTHR43248">
    <property type="entry name" value="2-SUCCINYL-6-HYDROXY-2,4-CYCLOHEXADIENE-1-CARBOXYLATE SYNTHASE"/>
    <property type="match status" value="1"/>
</dbReference>
<dbReference type="InterPro" id="IPR051601">
    <property type="entry name" value="Serine_prot/Carboxylest_S33"/>
</dbReference>
<dbReference type="Proteomes" id="UP001165092">
    <property type="component" value="Unassembled WGS sequence"/>
</dbReference>
<evidence type="ECO:0000313" key="8">
    <source>
        <dbReference type="Proteomes" id="UP001165092"/>
    </source>
</evidence>
<name>A0A9W6P703_9ACTN</name>
<protein>
    <submittedName>
        <fullName evidence="7">Alpha/beta hydrolase</fullName>
    </submittedName>
</protein>
<gene>
    <name evidence="7" type="ORF">Nans01_25380</name>
</gene>
<proteinExistence type="inferred from homology"/>
<comment type="caution">
    <text evidence="7">The sequence shown here is derived from an EMBL/GenBank/DDBJ whole genome shotgun (WGS) entry which is preliminary data.</text>
</comment>
<dbReference type="PANTHER" id="PTHR43248:SF29">
    <property type="entry name" value="TRIPEPTIDYL AMINOPEPTIDASE"/>
    <property type="match status" value="1"/>
</dbReference>
<evidence type="ECO:0000259" key="6">
    <source>
        <dbReference type="Pfam" id="PF00561"/>
    </source>
</evidence>
<dbReference type="Pfam" id="PF00561">
    <property type="entry name" value="Abhydrolase_1"/>
    <property type="match status" value="1"/>
</dbReference>
<dbReference type="GO" id="GO:0016787">
    <property type="term" value="F:hydrolase activity"/>
    <property type="evidence" value="ECO:0007669"/>
    <property type="project" value="UniProtKB-KW"/>
</dbReference>
<dbReference type="InterPro" id="IPR029058">
    <property type="entry name" value="AB_hydrolase_fold"/>
</dbReference>
<feature type="signal peptide" evidence="5">
    <location>
        <begin position="1"/>
        <end position="30"/>
    </location>
</feature>